<dbReference type="Proteomes" id="UP000738349">
    <property type="component" value="Unassembled WGS sequence"/>
</dbReference>
<organism evidence="1 2">
    <name type="scientific">Dactylonectria macrodidyma</name>
    <dbReference type="NCBI Taxonomy" id="307937"/>
    <lineage>
        <taxon>Eukaryota</taxon>
        <taxon>Fungi</taxon>
        <taxon>Dikarya</taxon>
        <taxon>Ascomycota</taxon>
        <taxon>Pezizomycotina</taxon>
        <taxon>Sordariomycetes</taxon>
        <taxon>Hypocreomycetidae</taxon>
        <taxon>Hypocreales</taxon>
        <taxon>Nectriaceae</taxon>
        <taxon>Dactylonectria</taxon>
    </lineage>
</organism>
<proteinExistence type="predicted"/>
<keyword evidence="2" id="KW-1185">Reference proteome</keyword>
<reference evidence="1" key="1">
    <citation type="journal article" date="2021" name="Nat. Commun.">
        <title>Genetic determinants of endophytism in the Arabidopsis root mycobiome.</title>
        <authorList>
            <person name="Mesny F."/>
            <person name="Miyauchi S."/>
            <person name="Thiergart T."/>
            <person name="Pickel B."/>
            <person name="Atanasova L."/>
            <person name="Karlsson M."/>
            <person name="Huettel B."/>
            <person name="Barry K.W."/>
            <person name="Haridas S."/>
            <person name="Chen C."/>
            <person name="Bauer D."/>
            <person name="Andreopoulos W."/>
            <person name="Pangilinan J."/>
            <person name="LaButti K."/>
            <person name="Riley R."/>
            <person name="Lipzen A."/>
            <person name="Clum A."/>
            <person name="Drula E."/>
            <person name="Henrissat B."/>
            <person name="Kohler A."/>
            <person name="Grigoriev I.V."/>
            <person name="Martin F.M."/>
            <person name="Hacquard S."/>
        </authorList>
    </citation>
    <scope>NUCLEOTIDE SEQUENCE</scope>
    <source>
        <strain evidence="1">MPI-CAGE-AT-0147</strain>
    </source>
</reference>
<feature type="non-terminal residue" evidence="1">
    <location>
        <position position="133"/>
    </location>
</feature>
<dbReference type="OrthoDB" id="4991655at2759"/>
<dbReference type="EMBL" id="JAGMUV010000029">
    <property type="protein sequence ID" value="KAH7116436.1"/>
    <property type="molecule type" value="Genomic_DNA"/>
</dbReference>
<name>A0A9P9DC00_9HYPO</name>
<sequence length="133" mass="15707">MTLQRGDWIASFMVLWKLAEYVYMLFTYQYKCRNALPEVELIVNSHRQDAETSEGWKRHPRAIAAGAAYDEEPSVKRPATCFFQRRNVPSQRDMTEALILSQMQNHDTLQEFLQKITPIPRPIDDHWDEGHKR</sequence>
<gene>
    <name evidence="1" type="ORF">EDB81DRAFT_615041</name>
</gene>
<accession>A0A9P9DC00</accession>
<evidence type="ECO:0000313" key="1">
    <source>
        <dbReference type="EMBL" id="KAH7116436.1"/>
    </source>
</evidence>
<dbReference type="AlphaFoldDB" id="A0A9P9DC00"/>
<comment type="caution">
    <text evidence="1">The sequence shown here is derived from an EMBL/GenBank/DDBJ whole genome shotgun (WGS) entry which is preliminary data.</text>
</comment>
<protein>
    <submittedName>
        <fullName evidence="1">Uncharacterized protein</fullName>
    </submittedName>
</protein>
<evidence type="ECO:0000313" key="2">
    <source>
        <dbReference type="Proteomes" id="UP000738349"/>
    </source>
</evidence>